<gene>
    <name evidence="1" type="ORF">BSZ32_16470</name>
</gene>
<dbReference type="InterPro" id="IPR030887">
    <property type="entry name" value="Beta-barrel_YaiO"/>
</dbReference>
<dbReference type="AlphaFoldDB" id="A0A2S7U4H6"/>
<name>A0A2S7U4H6_9BACT</name>
<proteinExistence type="predicted"/>
<evidence type="ECO:0000313" key="2">
    <source>
        <dbReference type="Proteomes" id="UP000239907"/>
    </source>
</evidence>
<protein>
    <submittedName>
        <fullName evidence="1">Uncharacterized protein</fullName>
    </submittedName>
</protein>
<comment type="caution">
    <text evidence="1">The sequence shown here is derived from an EMBL/GenBank/DDBJ whole genome shotgun (WGS) entry which is preliminary data.</text>
</comment>
<accession>A0A2S7U4H6</accession>
<evidence type="ECO:0000313" key="1">
    <source>
        <dbReference type="EMBL" id="PQJ29918.1"/>
    </source>
</evidence>
<dbReference type="Proteomes" id="UP000239907">
    <property type="component" value="Unassembled WGS sequence"/>
</dbReference>
<dbReference type="NCBIfam" id="TIGR04390">
    <property type="entry name" value="OMP_YaiO_dom"/>
    <property type="match status" value="1"/>
</dbReference>
<sequence>MENRANGEGASFDGKEVIQDKPFYPWIVVPSYSHTFFNKGREDWQRETLDIFYQPDKYLLLGGSVDFVQRPPNDDDIMYSFNASWYPLKELEVHGEISHTPDANFLPNNVYSAGFQYILNPKVTLLLDVEQLYFDTNYSSAEYDITQIKPGVSYWFTEKSFVTLRYAHGWVHDEVDYDYYSAAVNFGDMPRDGQLTFGFAYGTDPELDFGAPFAALSDAYIASVFYKEPIKPNLSVFAGLEYVYRLRPDNDKELYQSITPTIGLVWKF</sequence>
<dbReference type="SUPFAM" id="SSF56935">
    <property type="entry name" value="Porins"/>
    <property type="match status" value="1"/>
</dbReference>
<dbReference type="EMBL" id="MQWA01000001">
    <property type="protein sequence ID" value="PQJ29918.1"/>
    <property type="molecule type" value="Genomic_DNA"/>
</dbReference>
<keyword evidence="2" id="KW-1185">Reference proteome</keyword>
<reference evidence="1 2" key="1">
    <citation type="submission" date="2016-12" db="EMBL/GenBank/DDBJ databases">
        <title>Study of bacterial adaptation to deep sea.</title>
        <authorList>
            <person name="Song J."/>
            <person name="Yoshizawa S."/>
            <person name="Kogure K."/>
        </authorList>
    </citation>
    <scope>NUCLEOTIDE SEQUENCE [LARGE SCALE GENOMIC DNA]</scope>
    <source>
        <strain evidence="1 2">SAORIC-165</strain>
    </source>
</reference>
<organism evidence="1 2">
    <name type="scientific">Rubritalea profundi</name>
    <dbReference type="NCBI Taxonomy" id="1658618"/>
    <lineage>
        <taxon>Bacteria</taxon>
        <taxon>Pseudomonadati</taxon>
        <taxon>Verrucomicrobiota</taxon>
        <taxon>Verrucomicrobiia</taxon>
        <taxon>Verrucomicrobiales</taxon>
        <taxon>Rubritaleaceae</taxon>
        <taxon>Rubritalea</taxon>
    </lineage>
</organism>